<dbReference type="Proteomes" id="UP000825935">
    <property type="component" value="Chromosome 39"/>
</dbReference>
<feature type="region of interest" description="Disordered" evidence="1">
    <location>
        <begin position="162"/>
        <end position="188"/>
    </location>
</feature>
<evidence type="ECO:0000256" key="1">
    <source>
        <dbReference type="SAM" id="MobiDB-lite"/>
    </source>
</evidence>
<evidence type="ECO:0000313" key="3">
    <source>
        <dbReference type="Proteomes" id="UP000825935"/>
    </source>
</evidence>
<proteinExistence type="predicted"/>
<organism evidence="2 3">
    <name type="scientific">Ceratopteris richardii</name>
    <name type="common">Triangle waterfern</name>
    <dbReference type="NCBI Taxonomy" id="49495"/>
    <lineage>
        <taxon>Eukaryota</taxon>
        <taxon>Viridiplantae</taxon>
        <taxon>Streptophyta</taxon>
        <taxon>Embryophyta</taxon>
        <taxon>Tracheophyta</taxon>
        <taxon>Polypodiopsida</taxon>
        <taxon>Polypodiidae</taxon>
        <taxon>Polypodiales</taxon>
        <taxon>Pteridineae</taxon>
        <taxon>Pteridaceae</taxon>
        <taxon>Parkerioideae</taxon>
        <taxon>Ceratopteris</taxon>
    </lineage>
</organism>
<sequence length="253" mass="27807">MPSGPKKRKAAKRALQASAHIVRISEPDQDAATQSTVFVRQGDIIGKEPSKSPSKKDSVNESSIHLISKIDGGGNCPREDAIKRTDILQKDPSQHEHLAGYARAMDTSHACANFVFAEDARTSSFLDVGSSASEARHEQIAGSKFPAYSSHHHQEACAPHDELNTHQTGSWNNPQRFPHAKNPKGDDESFVRSRMVDIGSSCPSMTVKRVPGEVCHNGKSQLRMDGESSFKAAPRPWKWWSCCGLFDVLFKES</sequence>
<feature type="compositionally biased region" description="Polar residues" evidence="1">
    <location>
        <begin position="165"/>
        <end position="175"/>
    </location>
</feature>
<evidence type="ECO:0000313" key="2">
    <source>
        <dbReference type="EMBL" id="KAH7276816.1"/>
    </source>
</evidence>
<feature type="region of interest" description="Disordered" evidence="1">
    <location>
        <begin position="40"/>
        <end position="61"/>
    </location>
</feature>
<dbReference type="AlphaFoldDB" id="A0A8T2PZK3"/>
<dbReference type="EMBL" id="CM035444">
    <property type="protein sequence ID" value="KAH7276816.1"/>
    <property type="molecule type" value="Genomic_DNA"/>
</dbReference>
<feature type="compositionally biased region" description="Basic and acidic residues" evidence="1">
    <location>
        <begin position="45"/>
        <end position="59"/>
    </location>
</feature>
<protein>
    <submittedName>
        <fullName evidence="2">Uncharacterized protein</fullName>
    </submittedName>
</protein>
<gene>
    <name evidence="2" type="ORF">KP509_39G023100</name>
</gene>
<keyword evidence="3" id="KW-1185">Reference proteome</keyword>
<name>A0A8T2PZK3_CERRI</name>
<accession>A0A8T2PZK3</accession>
<comment type="caution">
    <text evidence="2">The sequence shown here is derived from an EMBL/GenBank/DDBJ whole genome shotgun (WGS) entry which is preliminary data.</text>
</comment>
<reference evidence="2" key="1">
    <citation type="submission" date="2021-08" db="EMBL/GenBank/DDBJ databases">
        <title>WGS assembly of Ceratopteris richardii.</title>
        <authorList>
            <person name="Marchant D.B."/>
            <person name="Chen G."/>
            <person name="Jenkins J."/>
            <person name="Shu S."/>
            <person name="Leebens-Mack J."/>
            <person name="Grimwood J."/>
            <person name="Schmutz J."/>
            <person name="Soltis P."/>
            <person name="Soltis D."/>
            <person name="Chen Z.-H."/>
        </authorList>
    </citation>
    <scope>NUCLEOTIDE SEQUENCE</scope>
    <source>
        <strain evidence="2">Whitten #5841</strain>
        <tissue evidence="2">Leaf</tissue>
    </source>
</reference>